<comment type="caution">
    <text evidence="1">The sequence shown here is derived from an EMBL/GenBank/DDBJ whole genome shotgun (WGS) entry which is preliminary data.</text>
</comment>
<accession>A0ACB7TF93</accession>
<protein>
    <submittedName>
        <fullName evidence="1">Uncharacterized protein</fullName>
    </submittedName>
</protein>
<dbReference type="EMBL" id="CM023481">
    <property type="protein sequence ID" value="KAH6944719.1"/>
    <property type="molecule type" value="Genomic_DNA"/>
</dbReference>
<sequence>MELREPKNRTDDIGFENKHSGSSECRNKSAVIGCSMRSRLVIYLAFGELRKEISSCSIATSCDRNVPPGPRPPLVSSSITFRAAPFGQRLRSGDAVQAAARLGAIYTKTRLCALRNQRRPFQISSRGLRKRFGAPPSGTENPIKCSDDRARAPTIVPLHGGEHSCCPSPSEPER</sequence>
<evidence type="ECO:0000313" key="2">
    <source>
        <dbReference type="Proteomes" id="UP000821845"/>
    </source>
</evidence>
<gene>
    <name evidence="1" type="ORF">HPB50_004601</name>
</gene>
<name>A0ACB7TF93_HYAAI</name>
<evidence type="ECO:0000313" key="1">
    <source>
        <dbReference type="EMBL" id="KAH6944719.1"/>
    </source>
</evidence>
<reference evidence="1" key="1">
    <citation type="submission" date="2020-05" db="EMBL/GenBank/DDBJ databases">
        <title>Large-scale comparative analyses of tick genomes elucidate their genetic diversity and vector capacities.</title>
        <authorList>
            <person name="Jia N."/>
            <person name="Wang J."/>
            <person name="Shi W."/>
            <person name="Du L."/>
            <person name="Sun Y."/>
            <person name="Zhan W."/>
            <person name="Jiang J."/>
            <person name="Wang Q."/>
            <person name="Zhang B."/>
            <person name="Ji P."/>
            <person name="Sakyi L.B."/>
            <person name="Cui X."/>
            <person name="Yuan T."/>
            <person name="Jiang B."/>
            <person name="Yang W."/>
            <person name="Lam T.T.-Y."/>
            <person name="Chang Q."/>
            <person name="Ding S."/>
            <person name="Wang X."/>
            <person name="Zhu J."/>
            <person name="Ruan X."/>
            <person name="Zhao L."/>
            <person name="Wei J."/>
            <person name="Que T."/>
            <person name="Du C."/>
            <person name="Cheng J."/>
            <person name="Dai P."/>
            <person name="Han X."/>
            <person name="Huang E."/>
            <person name="Gao Y."/>
            <person name="Liu J."/>
            <person name="Shao H."/>
            <person name="Ye R."/>
            <person name="Li L."/>
            <person name="Wei W."/>
            <person name="Wang X."/>
            <person name="Wang C."/>
            <person name="Yang T."/>
            <person name="Huo Q."/>
            <person name="Li W."/>
            <person name="Guo W."/>
            <person name="Chen H."/>
            <person name="Zhou L."/>
            <person name="Ni X."/>
            <person name="Tian J."/>
            <person name="Zhou Y."/>
            <person name="Sheng Y."/>
            <person name="Liu T."/>
            <person name="Pan Y."/>
            <person name="Xia L."/>
            <person name="Li J."/>
            <person name="Zhao F."/>
            <person name="Cao W."/>
        </authorList>
    </citation>
    <scope>NUCLEOTIDE SEQUENCE</scope>
    <source>
        <strain evidence="1">Hyas-2018</strain>
    </source>
</reference>
<organism evidence="1 2">
    <name type="scientific">Hyalomma asiaticum</name>
    <name type="common">Tick</name>
    <dbReference type="NCBI Taxonomy" id="266040"/>
    <lineage>
        <taxon>Eukaryota</taxon>
        <taxon>Metazoa</taxon>
        <taxon>Ecdysozoa</taxon>
        <taxon>Arthropoda</taxon>
        <taxon>Chelicerata</taxon>
        <taxon>Arachnida</taxon>
        <taxon>Acari</taxon>
        <taxon>Parasitiformes</taxon>
        <taxon>Ixodida</taxon>
        <taxon>Ixodoidea</taxon>
        <taxon>Ixodidae</taxon>
        <taxon>Hyalomminae</taxon>
        <taxon>Hyalomma</taxon>
    </lineage>
</organism>
<proteinExistence type="predicted"/>
<dbReference type="Proteomes" id="UP000821845">
    <property type="component" value="Chromosome 1"/>
</dbReference>
<keyword evidence="2" id="KW-1185">Reference proteome</keyword>